<dbReference type="GO" id="GO:0004674">
    <property type="term" value="F:protein serine/threonine kinase activity"/>
    <property type="evidence" value="ECO:0007669"/>
    <property type="project" value="TreeGrafter"/>
</dbReference>
<sequence>MGSCCCKLRKKKKKKRSSKNNAVQVVVNQAILEEEEVVAEEPILKKKEALGVGREVELVGLEKRPDLNGRVGRVIDVGAERFEVELSEDGRTRVVAVKPENVAIAAVIPDAALRHVEAGAEEMASPRGGAAAIARFFIELGASSRIPLVENACGVSLAILNEITTLREKGGDVVAAGQRVEATLEIMKIIEENAAPLARDGAARLVESKMRELVAKLEAVEDILKVYGERGWLRKRWFLFARGSTFSSLDKDIALLCDEVMRAYELARDRHVSRLLEAQTYKLEDAMREEIRKLVESTGATARDAASDLSYHAETSQRVAAKDGVSANELAAELKEIVENAVRDGFSQVSAEVGEIRADVLRVEQKISDMRGDLLERQNKIRRRDDQYRMLERYEIQVDRMEESPFAAGGSARVHRGIFEDHDVAVKRIPLGGLTAARRETMLSDFRREVAIMVRLRSPLVVGFYGVVTTDVHYLDLVLQYVAGGSLRVKLDEGAPSESRQRIWTRQIARGMQYIYSHGIEHRDLKSSNVLLTLNGNAKIADFGLSRSEELRTHATTRFKDGAPGTAPYMAPELLDRYVFTEKCDVYSFAIVLYEILTRQYPLAGLSMPQIINKVVEKKKRPNVPSNLPAPPDLLDLMYRSWDHDPNLRPTFADIVSLIKQEQPSLSFSD</sequence>
<evidence type="ECO:0000256" key="2">
    <source>
        <dbReference type="ARBA" id="ARBA00022840"/>
    </source>
</evidence>
<dbReference type="PRINTS" id="PR00109">
    <property type="entry name" value="TYRKINASE"/>
</dbReference>
<name>A0AAD7XQE4_9STRA</name>
<evidence type="ECO:0000259" key="3">
    <source>
        <dbReference type="PROSITE" id="PS50011"/>
    </source>
</evidence>
<dbReference type="Gene3D" id="1.10.510.10">
    <property type="entry name" value="Transferase(Phosphotransferase) domain 1"/>
    <property type="match status" value="1"/>
</dbReference>
<dbReference type="PROSITE" id="PS00108">
    <property type="entry name" value="PROTEIN_KINASE_ST"/>
    <property type="match status" value="1"/>
</dbReference>
<protein>
    <recommendedName>
        <fullName evidence="3">Protein kinase domain-containing protein</fullName>
    </recommendedName>
</protein>
<dbReference type="PANTHER" id="PTHR44329">
    <property type="entry name" value="SERINE/THREONINE-PROTEIN KINASE TNNI3K-RELATED"/>
    <property type="match status" value="1"/>
</dbReference>
<keyword evidence="2" id="KW-0067">ATP-binding</keyword>
<dbReference type="PANTHER" id="PTHR44329:SF298">
    <property type="entry name" value="MIXED LINEAGE KINASE DOMAIN-LIKE PROTEIN"/>
    <property type="match status" value="1"/>
</dbReference>
<accession>A0AAD7XQE4</accession>
<dbReference type="SMART" id="SM00220">
    <property type="entry name" value="S_TKc"/>
    <property type="match status" value="1"/>
</dbReference>
<gene>
    <name evidence="4" type="ORF">CTAYLR_003118</name>
</gene>
<dbReference type="PROSITE" id="PS50011">
    <property type="entry name" value="PROTEIN_KINASE_DOM"/>
    <property type="match status" value="1"/>
</dbReference>
<dbReference type="GO" id="GO:0005524">
    <property type="term" value="F:ATP binding"/>
    <property type="evidence" value="ECO:0007669"/>
    <property type="project" value="UniProtKB-KW"/>
</dbReference>
<dbReference type="AlphaFoldDB" id="A0AAD7XQE4"/>
<keyword evidence="1" id="KW-0547">Nucleotide-binding</keyword>
<organism evidence="4 5">
    <name type="scientific">Chrysophaeum taylorii</name>
    <dbReference type="NCBI Taxonomy" id="2483200"/>
    <lineage>
        <taxon>Eukaryota</taxon>
        <taxon>Sar</taxon>
        <taxon>Stramenopiles</taxon>
        <taxon>Ochrophyta</taxon>
        <taxon>Pelagophyceae</taxon>
        <taxon>Pelagomonadales</taxon>
        <taxon>Pelagomonadaceae</taxon>
        <taxon>Chrysophaeum</taxon>
    </lineage>
</organism>
<dbReference type="Proteomes" id="UP001230188">
    <property type="component" value="Unassembled WGS sequence"/>
</dbReference>
<dbReference type="InterPro" id="IPR008271">
    <property type="entry name" value="Ser/Thr_kinase_AS"/>
</dbReference>
<dbReference type="InterPro" id="IPR051681">
    <property type="entry name" value="Ser/Thr_Kinases-Pseudokinases"/>
</dbReference>
<dbReference type="CDD" id="cd13999">
    <property type="entry name" value="STKc_MAP3K-like"/>
    <property type="match status" value="1"/>
</dbReference>
<feature type="domain" description="Protein kinase" evidence="3">
    <location>
        <begin position="400"/>
        <end position="666"/>
    </location>
</feature>
<reference evidence="4" key="1">
    <citation type="submission" date="2023-01" db="EMBL/GenBank/DDBJ databases">
        <title>Metagenome sequencing of chrysophaentin producing Chrysophaeum taylorii.</title>
        <authorList>
            <person name="Davison J."/>
            <person name="Bewley C."/>
        </authorList>
    </citation>
    <scope>NUCLEOTIDE SEQUENCE</scope>
    <source>
        <strain evidence="4">NIES-1699</strain>
    </source>
</reference>
<keyword evidence="5" id="KW-1185">Reference proteome</keyword>
<proteinExistence type="predicted"/>
<dbReference type="Pfam" id="PF07714">
    <property type="entry name" value="PK_Tyr_Ser-Thr"/>
    <property type="match status" value="1"/>
</dbReference>
<dbReference type="InterPro" id="IPR000719">
    <property type="entry name" value="Prot_kinase_dom"/>
</dbReference>
<dbReference type="EMBL" id="JAQMWT010000024">
    <property type="protein sequence ID" value="KAJ8613672.1"/>
    <property type="molecule type" value="Genomic_DNA"/>
</dbReference>
<dbReference type="InterPro" id="IPR001245">
    <property type="entry name" value="Ser-Thr/Tyr_kinase_cat_dom"/>
</dbReference>
<evidence type="ECO:0000313" key="4">
    <source>
        <dbReference type="EMBL" id="KAJ8613672.1"/>
    </source>
</evidence>
<comment type="caution">
    <text evidence="4">The sequence shown here is derived from an EMBL/GenBank/DDBJ whole genome shotgun (WGS) entry which is preliminary data.</text>
</comment>
<evidence type="ECO:0000256" key="1">
    <source>
        <dbReference type="ARBA" id="ARBA00022741"/>
    </source>
</evidence>
<evidence type="ECO:0000313" key="5">
    <source>
        <dbReference type="Proteomes" id="UP001230188"/>
    </source>
</evidence>
<dbReference type="SUPFAM" id="SSF56112">
    <property type="entry name" value="Protein kinase-like (PK-like)"/>
    <property type="match status" value="1"/>
</dbReference>
<dbReference type="InterPro" id="IPR011009">
    <property type="entry name" value="Kinase-like_dom_sf"/>
</dbReference>